<dbReference type="SUPFAM" id="SSF53822">
    <property type="entry name" value="Periplasmic binding protein-like I"/>
    <property type="match status" value="1"/>
</dbReference>
<dbReference type="Gene3D" id="1.10.260.40">
    <property type="entry name" value="lambda repressor-like DNA-binding domains"/>
    <property type="match status" value="1"/>
</dbReference>
<dbReference type="PANTHER" id="PTHR30146">
    <property type="entry name" value="LACI-RELATED TRANSCRIPTIONAL REPRESSOR"/>
    <property type="match status" value="1"/>
</dbReference>
<proteinExistence type="predicted"/>
<dbReference type="InterPro" id="IPR000843">
    <property type="entry name" value="HTH_LacI"/>
</dbReference>
<dbReference type="Proteomes" id="UP000231451">
    <property type="component" value="Unassembled WGS sequence"/>
</dbReference>
<evidence type="ECO:0000259" key="4">
    <source>
        <dbReference type="PROSITE" id="PS50932"/>
    </source>
</evidence>
<dbReference type="OrthoDB" id="2854648at2"/>
<keyword evidence="1" id="KW-0805">Transcription regulation</keyword>
<evidence type="ECO:0000256" key="3">
    <source>
        <dbReference type="ARBA" id="ARBA00023163"/>
    </source>
</evidence>
<dbReference type="GO" id="GO:0003700">
    <property type="term" value="F:DNA-binding transcription factor activity"/>
    <property type="evidence" value="ECO:0007669"/>
    <property type="project" value="TreeGrafter"/>
</dbReference>
<dbReference type="Pfam" id="PF00356">
    <property type="entry name" value="LacI"/>
    <property type="match status" value="1"/>
</dbReference>
<gene>
    <name evidence="5" type="ORF">CSQ87_02295</name>
</gene>
<dbReference type="EMBL" id="PEBK01000002">
    <property type="protein sequence ID" value="PJM75741.1"/>
    <property type="molecule type" value="Genomic_DNA"/>
</dbReference>
<accession>A0A2M9HG29</accession>
<dbReference type="InterPro" id="IPR028082">
    <property type="entry name" value="Peripla_BP_I"/>
</dbReference>
<dbReference type="Pfam" id="PF13377">
    <property type="entry name" value="Peripla_BP_3"/>
    <property type="match status" value="1"/>
</dbReference>
<evidence type="ECO:0000256" key="2">
    <source>
        <dbReference type="ARBA" id="ARBA00023125"/>
    </source>
</evidence>
<keyword evidence="6" id="KW-1185">Reference proteome</keyword>
<dbReference type="CDD" id="cd06267">
    <property type="entry name" value="PBP1_LacI_sugar_binding-like"/>
    <property type="match status" value="1"/>
</dbReference>
<dbReference type="Gene3D" id="3.40.50.2300">
    <property type="match status" value="2"/>
</dbReference>
<dbReference type="GO" id="GO:0000976">
    <property type="term" value="F:transcription cis-regulatory region binding"/>
    <property type="evidence" value="ECO:0007669"/>
    <property type="project" value="TreeGrafter"/>
</dbReference>
<protein>
    <submittedName>
        <fullName evidence="5">LacI family transcriptional regulator</fullName>
    </submittedName>
</protein>
<organism evidence="5 6">
    <name type="scientific">Bifidobacterium simiarum</name>
    <dbReference type="NCBI Taxonomy" id="2045441"/>
    <lineage>
        <taxon>Bacteria</taxon>
        <taxon>Bacillati</taxon>
        <taxon>Actinomycetota</taxon>
        <taxon>Actinomycetes</taxon>
        <taxon>Bifidobacteriales</taxon>
        <taxon>Bifidobacteriaceae</taxon>
        <taxon>Bifidobacterium</taxon>
    </lineage>
</organism>
<dbReference type="InterPro" id="IPR010982">
    <property type="entry name" value="Lambda_DNA-bd_dom_sf"/>
</dbReference>
<dbReference type="AlphaFoldDB" id="A0A2M9HG29"/>
<feature type="domain" description="HTH lacI-type" evidence="4">
    <location>
        <begin position="5"/>
        <end position="59"/>
    </location>
</feature>
<dbReference type="CDD" id="cd01392">
    <property type="entry name" value="HTH_LacI"/>
    <property type="match status" value="1"/>
</dbReference>
<evidence type="ECO:0000313" key="5">
    <source>
        <dbReference type="EMBL" id="PJM75741.1"/>
    </source>
</evidence>
<dbReference type="PANTHER" id="PTHR30146:SF153">
    <property type="entry name" value="LACTOSE OPERON REPRESSOR"/>
    <property type="match status" value="1"/>
</dbReference>
<evidence type="ECO:0000313" key="6">
    <source>
        <dbReference type="Proteomes" id="UP000231451"/>
    </source>
</evidence>
<dbReference type="SMART" id="SM00354">
    <property type="entry name" value="HTH_LACI"/>
    <property type="match status" value="1"/>
</dbReference>
<dbReference type="RefSeq" id="WP_100512275.1">
    <property type="nucleotide sequence ID" value="NZ_PEBK01000002.1"/>
</dbReference>
<keyword evidence="3" id="KW-0804">Transcription</keyword>
<reference evidence="5 6" key="1">
    <citation type="submission" date="2017-10" db="EMBL/GenBank/DDBJ databases">
        <title>Draft genome sequences of strains TRE 1, TRE 9, TRE H and TRI 7, isolated from tamarins, belonging to four potential novel Bifidobacterium species.</title>
        <authorList>
            <person name="Mattarelli P."/>
            <person name="Modesto M."/>
            <person name="Puglisi E."/>
            <person name="Morelli L."/>
            <person name="Spezio C."/>
            <person name="Bonetti A."/>
            <person name="Sandri C."/>
        </authorList>
    </citation>
    <scope>NUCLEOTIDE SEQUENCE [LARGE SCALE GENOMIC DNA]</scope>
    <source>
        <strain evidence="6">TRI7</strain>
    </source>
</reference>
<comment type="caution">
    <text evidence="5">The sequence shown here is derived from an EMBL/GenBank/DDBJ whole genome shotgun (WGS) entry which is preliminary data.</text>
</comment>
<sequence length="359" mass="39620">MRKRVTIKDVAREAGVSIKTVSNVINDSGSMRPETRKRVQSVMDRMGYQLNVSARSLKTGRTKVIGIAVEEFRPFFLHLINAISEAAHAKGYGVIINTYGGRLPEFIQEASTLATDGWILHPTPKSRNGFIHSSWNKPTVQVGEYSSAVHFDNVAMSNRAAIEYVTGRFLDSGCRRVGAFGAPESLSSVIHAVRSGETTSQALLDQVSSMTEGAASLRFQGFCDAFVKRGMIPDWDLVCCDEVWATSKSFEMTCTMLESMTPPDAMVCFTDEIAIGVMHACASRGLRVPEDVQISGHDNIDEGRFTNPTLTTIDPSLREYANTAFDMLLERMQGYDGAPRFHMTGYTLVERDSTRFGRG</sequence>
<keyword evidence="2" id="KW-0238">DNA-binding</keyword>
<name>A0A2M9HG29_9BIFI</name>
<dbReference type="PRINTS" id="PR00036">
    <property type="entry name" value="HTHLACI"/>
</dbReference>
<dbReference type="PROSITE" id="PS50932">
    <property type="entry name" value="HTH_LACI_2"/>
    <property type="match status" value="1"/>
</dbReference>
<evidence type="ECO:0000256" key="1">
    <source>
        <dbReference type="ARBA" id="ARBA00023015"/>
    </source>
</evidence>
<dbReference type="PROSITE" id="PS00356">
    <property type="entry name" value="HTH_LACI_1"/>
    <property type="match status" value="1"/>
</dbReference>
<dbReference type="SUPFAM" id="SSF47413">
    <property type="entry name" value="lambda repressor-like DNA-binding domains"/>
    <property type="match status" value="1"/>
</dbReference>
<dbReference type="InterPro" id="IPR046335">
    <property type="entry name" value="LacI/GalR-like_sensor"/>
</dbReference>